<dbReference type="EMBL" id="CP000958">
    <property type="protein sequence ID" value="ACA90162.1"/>
    <property type="molecule type" value="Genomic_DNA"/>
</dbReference>
<evidence type="ECO:0000313" key="2">
    <source>
        <dbReference type="EMBL" id="ACA90162.1"/>
    </source>
</evidence>
<dbReference type="AlphaFoldDB" id="B1JXQ0"/>
<dbReference type="Proteomes" id="UP000002169">
    <property type="component" value="Chromosome 1"/>
</dbReference>
<reference evidence="3" key="1">
    <citation type="submission" date="2008-02" db="EMBL/GenBank/DDBJ databases">
        <title>Complete sequence of chromosome 1 of Burkholderia cenocepacia MC0-3.</title>
        <authorList>
            <person name="Copeland A."/>
            <person name="Lucas S."/>
            <person name="Lapidus A."/>
            <person name="Barry K."/>
            <person name="Bruce D."/>
            <person name="Goodwin L."/>
            <person name="Glavina del Rio T."/>
            <person name="Dalin E."/>
            <person name="Tice H."/>
            <person name="Pitluck S."/>
            <person name="Chain P."/>
            <person name="Malfatti S."/>
            <person name="Shin M."/>
            <person name="Vergez L."/>
            <person name="Schmutz J."/>
            <person name="Larimer F."/>
            <person name="Land M."/>
            <person name="Hauser L."/>
            <person name="Kyrpides N."/>
            <person name="Mikhailova N."/>
            <person name="Tiedje J."/>
            <person name="Richardson P."/>
        </authorList>
    </citation>
    <scope>NUCLEOTIDE SEQUENCE [LARGE SCALE GENOMIC DNA]</scope>
    <source>
        <strain evidence="3">MC0-3</strain>
    </source>
</reference>
<evidence type="ECO:0000256" key="1">
    <source>
        <dbReference type="SAM" id="MobiDB-lite"/>
    </source>
</evidence>
<feature type="region of interest" description="Disordered" evidence="1">
    <location>
        <begin position="251"/>
        <end position="274"/>
    </location>
</feature>
<sequence>MIPSPLVPVEGALARPRINPLDQVPPFGREWRFFGALGAGPRRDCLAALTTSCIDVERPHHACQWQPLSVAATLPASPGLTVTPAVVPGRRLRHPAASPRDRRAVYAACWSIGALGIIGWLIGTYDPPADFGPAYAIQAAGGVADRVTTSTGTIHVAATRPATSTTAMPQRKVAAPVANTTKAPPAKHRTPPRPASLHPQTASDMRHAAPASPRRAAGQRTMPAPSHTPVVPRLAAHPPTQRALLQRAATNAGTHDRLAPPPRTADTRDTRDSLDDPATLFAMANALRATQPARPAHPSAAGFDWTSQLSHRRVTDVPDAFAH</sequence>
<dbReference type="KEGG" id="bcm:Bcenmc03_0985"/>
<feature type="region of interest" description="Disordered" evidence="1">
    <location>
        <begin position="162"/>
        <end position="233"/>
    </location>
</feature>
<organism evidence="2 3">
    <name type="scientific">Burkholderia orbicola (strain MC0-3)</name>
    <dbReference type="NCBI Taxonomy" id="406425"/>
    <lineage>
        <taxon>Bacteria</taxon>
        <taxon>Pseudomonadati</taxon>
        <taxon>Pseudomonadota</taxon>
        <taxon>Betaproteobacteria</taxon>
        <taxon>Burkholderiales</taxon>
        <taxon>Burkholderiaceae</taxon>
        <taxon>Burkholderia</taxon>
        <taxon>Burkholderia cepacia complex</taxon>
        <taxon>Burkholderia orbicola</taxon>
    </lineage>
</organism>
<proteinExistence type="predicted"/>
<evidence type="ECO:0000313" key="3">
    <source>
        <dbReference type="Proteomes" id="UP000002169"/>
    </source>
</evidence>
<dbReference type="HOGENOM" id="CLU_073538_0_0_4"/>
<feature type="compositionally biased region" description="Basic and acidic residues" evidence="1">
    <location>
        <begin position="265"/>
        <end position="274"/>
    </location>
</feature>
<gene>
    <name evidence="2" type="ordered locus">Bcenmc03_0985</name>
</gene>
<name>B1JXQ0_BURO0</name>
<accession>B1JXQ0</accession>
<protein>
    <submittedName>
        <fullName evidence="2">Uncharacterized protein</fullName>
    </submittedName>
</protein>